<dbReference type="Proteomes" id="UP001477278">
    <property type="component" value="Unassembled WGS sequence"/>
</dbReference>
<dbReference type="EMBL" id="JBDPZN010000001">
    <property type="protein sequence ID" value="MEO3680836.1"/>
    <property type="molecule type" value="Genomic_DNA"/>
</dbReference>
<evidence type="ECO:0000256" key="4">
    <source>
        <dbReference type="ARBA" id="ARBA00023136"/>
    </source>
</evidence>
<dbReference type="Gene3D" id="3.30.1150.10">
    <property type="match status" value="1"/>
</dbReference>
<reference evidence="7 8" key="1">
    <citation type="submission" date="2024-05" db="EMBL/GenBank/DDBJ databases">
        <title>Genome sequencing of Marine Estuary Bacteria, Shewanella vesiculosa and S. baltica, and Pseudomonas syringae.</title>
        <authorList>
            <person name="Gurung A."/>
            <person name="Maclea K.S."/>
        </authorList>
    </citation>
    <scope>NUCLEOTIDE SEQUENCE [LARGE SCALE GENOMIC DNA]</scope>
    <source>
        <strain evidence="7 8">1A</strain>
    </source>
</reference>
<evidence type="ECO:0000256" key="5">
    <source>
        <dbReference type="SAM" id="SignalP"/>
    </source>
</evidence>
<keyword evidence="4" id="KW-0472">Membrane</keyword>
<keyword evidence="3" id="KW-1133">Transmembrane helix</keyword>
<dbReference type="InterPro" id="IPR006260">
    <property type="entry name" value="TonB/TolA_C"/>
</dbReference>
<feature type="signal peptide" evidence="5">
    <location>
        <begin position="1"/>
        <end position="17"/>
    </location>
</feature>
<comment type="caution">
    <text evidence="7">The sequence shown here is derived from an EMBL/GenBank/DDBJ whole genome shotgun (WGS) entry which is preliminary data.</text>
</comment>
<dbReference type="InterPro" id="IPR037682">
    <property type="entry name" value="TonB_C"/>
</dbReference>
<evidence type="ECO:0000256" key="3">
    <source>
        <dbReference type="ARBA" id="ARBA00022989"/>
    </source>
</evidence>
<evidence type="ECO:0000259" key="6">
    <source>
        <dbReference type="Pfam" id="PF03544"/>
    </source>
</evidence>
<evidence type="ECO:0000256" key="2">
    <source>
        <dbReference type="ARBA" id="ARBA00022692"/>
    </source>
</evidence>
<keyword evidence="5" id="KW-0732">Signal</keyword>
<proteinExistence type="predicted"/>
<dbReference type="SUPFAM" id="SSF74653">
    <property type="entry name" value="TolA/TonB C-terminal domain"/>
    <property type="match status" value="1"/>
</dbReference>
<dbReference type="RefSeq" id="WP_182723794.1">
    <property type="nucleotide sequence ID" value="NZ_JBDPZN010000001.1"/>
</dbReference>
<evidence type="ECO:0000256" key="1">
    <source>
        <dbReference type="ARBA" id="ARBA00004167"/>
    </source>
</evidence>
<feature type="domain" description="TonB C-terminal" evidence="6">
    <location>
        <begin position="46"/>
        <end position="111"/>
    </location>
</feature>
<gene>
    <name evidence="7" type="ORF">ABHN84_00845</name>
</gene>
<dbReference type="Pfam" id="PF03544">
    <property type="entry name" value="TonB_C"/>
    <property type="match status" value="1"/>
</dbReference>
<protein>
    <submittedName>
        <fullName evidence="7">Energy transducer TonB</fullName>
    </submittedName>
</protein>
<keyword evidence="2" id="KW-0812">Transmembrane</keyword>
<sequence length="114" mass="12766">MKFVFAFIFAFSSIAIATDSMPNEGNLVFAPKINEVLELKIWPKNKANLDGFATVEFTVNKSGKVEGAKIVDAYPKELQEETLKAIQLWLFTPATIDGNNVKVVNSATFYFQRK</sequence>
<evidence type="ECO:0000313" key="7">
    <source>
        <dbReference type="EMBL" id="MEO3680836.1"/>
    </source>
</evidence>
<keyword evidence="8" id="KW-1185">Reference proteome</keyword>
<evidence type="ECO:0000313" key="8">
    <source>
        <dbReference type="Proteomes" id="UP001477278"/>
    </source>
</evidence>
<organism evidence="7 8">
    <name type="scientific">Shewanella vesiculosa</name>
    <dbReference type="NCBI Taxonomy" id="518738"/>
    <lineage>
        <taxon>Bacteria</taxon>
        <taxon>Pseudomonadati</taxon>
        <taxon>Pseudomonadota</taxon>
        <taxon>Gammaproteobacteria</taxon>
        <taxon>Alteromonadales</taxon>
        <taxon>Shewanellaceae</taxon>
        <taxon>Shewanella</taxon>
    </lineage>
</organism>
<feature type="chain" id="PRO_5046828280" evidence="5">
    <location>
        <begin position="18"/>
        <end position="114"/>
    </location>
</feature>
<dbReference type="NCBIfam" id="TIGR01352">
    <property type="entry name" value="tonB_Cterm"/>
    <property type="match status" value="1"/>
</dbReference>
<name>A0ABV0FLP0_9GAMM</name>
<comment type="subcellular location">
    <subcellularLocation>
        <location evidence="1">Membrane</location>
        <topology evidence="1">Single-pass membrane protein</topology>
    </subcellularLocation>
</comment>
<accession>A0ABV0FLP0</accession>